<evidence type="ECO:0000256" key="3">
    <source>
        <dbReference type="ARBA" id="ARBA00022448"/>
    </source>
</evidence>
<dbReference type="Pfam" id="PF07690">
    <property type="entry name" value="MFS_1"/>
    <property type="match status" value="1"/>
</dbReference>
<feature type="transmembrane region" description="Helical" evidence="8">
    <location>
        <begin position="27"/>
        <end position="44"/>
    </location>
</feature>
<keyword evidence="7 8" id="KW-0472">Membrane</keyword>
<organism evidence="10 11">
    <name type="scientific">Microlunatus aurantiacus</name>
    <dbReference type="NCBI Taxonomy" id="446786"/>
    <lineage>
        <taxon>Bacteria</taxon>
        <taxon>Bacillati</taxon>
        <taxon>Actinomycetota</taxon>
        <taxon>Actinomycetes</taxon>
        <taxon>Propionibacteriales</taxon>
        <taxon>Propionibacteriaceae</taxon>
        <taxon>Microlunatus</taxon>
    </lineage>
</organism>
<comment type="subcellular location">
    <subcellularLocation>
        <location evidence="1">Cell membrane</location>
        <topology evidence="1">Multi-pass membrane protein</topology>
    </subcellularLocation>
</comment>
<dbReference type="SUPFAM" id="SSF103473">
    <property type="entry name" value="MFS general substrate transporter"/>
    <property type="match status" value="1"/>
</dbReference>
<dbReference type="PROSITE" id="PS50850">
    <property type="entry name" value="MFS"/>
    <property type="match status" value="1"/>
</dbReference>
<feature type="transmembrane region" description="Helical" evidence="8">
    <location>
        <begin position="119"/>
        <end position="139"/>
    </location>
</feature>
<proteinExistence type="inferred from homology"/>
<feature type="transmembrane region" description="Helical" evidence="8">
    <location>
        <begin position="96"/>
        <end position="113"/>
    </location>
</feature>
<dbReference type="EMBL" id="BAAAYX010000004">
    <property type="protein sequence ID" value="GAA3701228.1"/>
    <property type="molecule type" value="Genomic_DNA"/>
</dbReference>
<sequence>MTTATLASQTAQPWAGYLASTPAYRRMLVGLGAAGVATFAQLYAPQGLLPTLAVDLRISAAQAALSLSVATWGVALSVLPWSWLADRIGRLRAMKIAISTAAVAGLLVALSPGPESLLVVRFLEGLALGGLPALAMTYLHEEVHPRSTAAAAAAYISGTTIGGASGRLIAGPLTEAVGWRPALAGVALVCLGAALVFLRLMPPARSFVPQRATDWPALGRNVRRCLSDRTLLALYAQPLLVMGGLVAVYNYLGFRLEGPRFGLPVVVTSLIFAAYGAGTVSSRLVGRGVPRFGRRPVLVTGLLVMITGTLLTLTDRLPLVITGLLILTAGAFVVHAVASAWVGHHARVGRAQATALYNVSLYTGSAVIGWGAGLAWVALGWPATVAVVVVLATIALQIAARIEPDPVITDR</sequence>
<reference evidence="11" key="1">
    <citation type="journal article" date="2019" name="Int. J. Syst. Evol. Microbiol.">
        <title>The Global Catalogue of Microorganisms (GCM) 10K type strain sequencing project: providing services to taxonomists for standard genome sequencing and annotation.</title>
        <authorList>
            <consortium name="The Broad Institute Genomics Platform"/>
            <consortium name="The Broad Institute Genome Sequencing Center for Infectious Disease"/>
            <person name="Wu L."/>
            <person name="Ma J."/>
        </authorList>
    </citation>
    <scope>NUCLEOTIDE SEQUENCE [LARGE SCALE GENOMIC DNA]</scope>
    <source>
        <strain evidence="11">JCM 16548</strain>
    </source>
</reference>
<feature type="transmembrane region" description="Helical" evidence="8">
    <location>
        <begin position="64"/>
        <end position="84"/>
    </location>
</feature>
<keyword evidence="3" id="KW-0813">Transport</keyword>
<dbReference type="Proteomes" id="UP001500051">
    <property type="component" value="Unassembled WGS sequence"/>
</dbReference>
<dbReference type="InterPro" id="IPR020846">
    <property type="entry name" value="MFS_dom"/>
</dbReference>
<keyword evidence="11" id="KW-1185">Reference proteome</keyword>
<accession>A0ABP7D680</accession>
<evidence type="ECO:0000256" key="1">
    <source>
        <dbReference type="ARBA" id="ARBA00004651"/>
    </source>
</evidence>
<comment type="caution">
    <text evidence="10">The sequence shown here is derived from an EMBL/GenBank/DDBJ whole genome shotgun (WGS) entry which is preliminary data.</text>
</comment>
<protein>
    <submittedName>
        <fullName evidence="10">MFS transporter</fullName>
    </submittedName>
</protein>
<feature type="transmembrane region" description="Helical" evidence="8">
    <location>
        <begin position="230"/>
        <end position="249"/>
    </location>
</feature>
<feature type="transmembrane region" description="Helical" evidence="8">
    <location>
        <begin position="355"/>
        <end position="377"/>
    </location>
</feature>
<dbReference type="Gene3D" id="1.20.1250.20">
    <property type="entry name" value="MFS general substrate transporter like domains"/>
    <property type="match status" value="1"/>
</dbReference>
<dbReference type="CDD" id="cd17324">
    <property type="entry name" value="MFS_NepI_like"/>
    <property type="match status" value="1"/>
</dbReference>
<feature type="transmembrane region" description="Helical" evidence="8">
    <location>
        <begin position="151"/>
        <end position="170"/>
    </location>
</feature>
<evidence type="ECO:0000259" key="9">
    <source>
        <dbReference type="PROSITE" id="PS50850"/>
    </source>
</evidence>
<evidence type="ECO:0000256" key="5">
    <source>
        <dbReference type="ARBA" id="ARBA00022692"/>
    </source>
</evidence>
<dbReference type="PANTHER" id="PTHR43271">
    <property type="entry name" value="BLL2771 PROTEIN"/>
    <property type="match status" value="1"/>
</dbReference>
<evidence type="ECO:0000256" key="4">
    <source>
        <dbReference type="ARBA" id="ARBA00022475"/>
    </source>
</evidence>
<keyword evidence="4" id="KW-1003">Cell membrane</keyword>
<dbReference type="PANTHER" id="PTHR43271:SF1">
    <property type="entry name" value="INNER MEMBRANE TRANSPORT PROTEIN YNFM"/>
    <property type="match status" value="1"/>
</dbReference>
<feature type="transmembrane region" description="Helical" evidence="8">
    <location>
        <begin position="261"/>
        <end position="285"/>
    </location>
</feature>
<comment type="similarity">
    <text evidence="2">Belongs to the major facilitator superfamily.</text>
</comment>
<feature type="domain" description="Major facilitator superfamily (MFS) profile" evidence="9">
    <location>
        <begin position="27"/>
        <end position="407"/>
    </location>
</feature>
<feature type="transmembrane region" description="Helical" evidence="8">
    <location>
        <begin position="297"/>
        <end position="314"/>
    </location>
</feature>
<keyword evidence="5 8" id="KW-0812">Transmembrane</keyword>
<evidence type="ECO:0000256" key="8">
    <source>
        <dbReference type="SAM" id="Phobius"/>
    </source>
</evidence>
<dbReference type="InterPro" id="IPR011701">
    <property type="entry name" value="MFS"/>
</dbReference>
<evidence type="ECO:0000313" key="11">
    <source>
        <dbReference type="Proteomes" id="UP001500051"/>
    </source>
</evidence>
<evidence type="ECO:0000256" key="6">
    <source>
        <dbReference type="ARBA" id="ARBA00022989"/>
    </source>
</evidence>
<gene>
    <name evidence="10" type="ORF">GCM10022204_17540</name>
</gene>
<evidence type="ECO:0000313" key="10">
    <source>
        <dbReference type="EMBL" id="GAA3701228.1"/>
    </source>
</evidence>
<evidence type="ECO:0000256" key="7">
    <source>
        <dbReference type="ARBA" id="ARBA00023136"/>
    </source>
</evidence>
<dbReference type="InterPro" id="IPR036259">
    <property type="entry name" value="MFS_trans_sf"/>
</dbReference>
<feature type="transmembrane region" description="Helical" evidence="8">
    <location>
        <begin position="320"/>
        <end position="343"/>
    </location>
</feature>
<feature type="transmembrane region" description="Helical" evidence="8">
    <location>
        <begin position="383"/>
        <end position="402"/>
    </location>
</feature>
<name>A0ABP7D680_9ACTN</name>
<dbReference type="RefSeq" id="WP_344811946.1">
    <property type="nucleotide sequence ID" value="NZ_BAAAYX010000004.1"/>
</dbReference>
<feature type="transmembrane region" description="Helical" evidence="8">
    <location>
        <begin position="182"/>
        <end position="201"/>
    </location>
</feature>
<keyword evidence="6 8" id="KW-1133">Transmembrane helix</keyword>
<evidence type="ECO:0000256" key="2">
    <source>
        <dbReference type="ARBA" id="ARBA00008335"/>
    </source>
</evidence>